<evidence type="ECO:0000313" key="2">
    <source>
        <dbReference type="EMBL" id="BDG72852.1"/>
    </source>
</evidence>
<gene>
    <name evidence="2" type="ORF">Rmf_27810</name>
</gene>
<keyword evidence="1" id="KW-1133">Transmembrane helix</keyword>
<protein>
    <submittedName>
        <fullName evidence="2">Uncharacterized protein</fullName>
    </submittedName>
</protein>
<keyword evidence="3" id="KW-1185">Reference proteome</keyword>
<evidence type="ECO:0000256" key="1">
    <source>
        <dbReference type="SAM" id="Phobius"/>
    </source>
</evidence>
<feature type="transmembrane region" description="Helical" evidence="1">
    <location>
        <begin position="96"/>
        <end position="117"/>
    </location>
</feature>
<proteinExistence type="predicted"/>
<feature type="transmembrane region" description="Helical" evidence="1">
    <location>
        <begin position="12"/>
        <end position="30"/>
    </location>
</feature>
<sequence>MTEPLSLRVPMVLRGFGAVLLVVGAAGYLLPAPPVHWTALIPAGLGVVALLVSLAGRWPVAAAIGGALVAVIALAGGGSALPQLPALLAGEASAAVASRSATAVAAILALGGLVWALRGRSVPA</sequence>
<keyword evidence="1" id="KW-0812">Transmembrane</keyword>
<evidence type="ECO:0000313" key="3">
    <source>
        <dbReference type="Proteomes" id="UP000831327"/>
    </source>
</evidence>
<feature type="transmembrane region" description="Helical" evidence="1">
    <location>
        <begin position="36"/>
        <end position="55"/>
    </location>
</feature>
<keyword evidence="1" id="KW-0472">Membrane</keyword>
<dbReference type="Proteomes" id="UP000831327">
    <property type="component" value="Chromosome"/>
</dbReference>
<name>A0ABM7Y4S3_9PROT</name>
<dbReference type="EMBL" id="AP025637">
    <property type="protein sequence ID" value="BDG72852.1"/>
    <property type="molecule type" value="Genomic_DNA"/>
</dbReference>
<feature type="transmembrane region" description="Helical" evidence="1">
    <location>
        <begin position="62"/>
        <end position="84"/>
    </location>
</feature>
<dbReference type="RefSeq" id="WP_244407037.1">
    <property type="nucleotide sequence ID" value="NZ_AP025637.1"/>
</dbReference>
<organism evidence="2 3">
    <name type="scientific">Roseomonas fluvialis</name>
    <dbReference type="NCBI Taxonomy" id="1750527"/>
    <lineage>
        <taxon>Bacteria</taxon>
        <taxon>Pseudomonadati</taxon>
        <taxon>Pseudomonadota</taxon>
        <taxon>Alphaproteobacteria</taxon>
        <taxon>Acetobacterales</taxon>
        <taxon>Roseomonadaceae</taxon>
        <taxon>Roseomonas</taxon>
    </lineage>
</organism>
<accession>A0ABM7Y4S3</accession>
<reference evidence="2 3" key="1">
    <citation type="journal article" date="2016" name="Microbes Environ.">
        <title>Phylogenetically diverse aerobic anoxygenic phototrophic bacteria isolated from epilithic biofilms in Tama river, Japan.</title>
        <authorList>
            <person name="Hirose S."/>
            <person name="Matsuura K."/>
            <person name="Haruta S."/>
        </authorList>
    </citation>
    <scope>NUCLEOTIDE SEQUENCE [LARGE SCALE GENOMIC DNA]</scope>
    <source>
        <strain evidence="2 3">S08</strain>
    </source>
</reference>